<feature type="transmembrane region" description="Helical" evidence="1">
    <location>
        <begin position="22"/>
        <end position="42"/>
    </location>
</feature>
<evidence type="ECO:0000313" key="2">
    <source>
        <dbReference type="EMBL" id="KAJ7208634.1"/>
    </source>
</evidence>
<sequence>MPVWWHAKFSETFHLNDSTTCLSLLVIPMFSLHLSSALILFTPRYDSLLRKPGCSVFHLPANLCINFTLPLFSICSTLLSGLDSGAADLGFNAERVIFTFLGPPNPKIGPTRVGMPMDALRISVVLMIKKALVPLFLFHARRVALTDILGMNTVPFTATGVNPRPRDSGGPPF</sequence>
<evidence type="ECO:0000256" key="1">
    <source>
        <dbReference type="SAM" id="Phobius"/>
    </source>
</evidence>
<dbReference type="Proteomes" id="UP001219525">
    <property type="component" value="Unassembled WGS sequence"/>
</dbReference>
<organism evidence="2 3">
    <name type="scientific">Mycena pura</name>
    <dbReference type="NCBI Taxonomy" id="153505"/>
    <lineage>
        <taxon>Eukaryota</taxon>
        <taxon>Fungi</taxon>
        <taxon>Dikarya</taxon>
        <taxon>Basidiomycota</taxon>
        <taxon>Agaricomycotina</taxon>
        <taxon>Agaricomycetes</taxon>
        <taxon>Agaricomycetidae</taxon>
        <taxon>Agaricales</taxon>
        <taxon>Marasmiineae</taxon>
        <taxon>Mycenaceae</taxon>
        <taxon>Mycena</taxon>
    </lineage>
</organism>
<gene>
    <name evidence="2" type="ORF">GGX14DRAFT_395784</name>
</gene>
<keyword evidence="1" id="KW-0812">Transmembrane</keyword>
<accession>A0AAD6VJD8</accession>
<dbReference type="AlphaFoldDB" id="A0AAD6VJD8"/>
<keyword evidence="1" id="KW-1133">Transmembrane helix</keyword>
<evidence type="ECO:0000313" key="3">
    <source>
        <dbReference type="Proteomes" id="UP001219525"/>
    </source>
</evidence>
<reference evidence="2" key="1">
    <citation type="submission" date="2023-03" db="EMBL/GenBank/DDBJ databases">
        <title>Massive genome expansion in bonnet fungi (Mycena s.s.) driven by repeated elements and novel gene families across ecological guilds.</title>
        <authorList>
            <consortium name="Lawrence Berkeley National Laboratory"/>
            <person name="Harder C.B."/>
            <person name="Miyauchi S."/>
            <person name="Viragh M."/>
            <person name="Kuo A."/>
            <person name="Thoen E."/>
            <person name="Andreopoulos B."/>
            <person name="Lu D."/>
            <person name="Skrede I."/>
            <person name="Drula E."/>
            <person name="Henrissat B."/>
            <person name="Morin E."/>
            <person name="Kohler A."/>
            <person name="Barry K."/>
            <person name="LaButti K."/>
            <person name="Morin E."/>
            <person name="Salamov A."/>
            <person name="Lipzen A."/>
            <person name="Mereny Z."/>
            <person name="Hegedus B."/>
            <person name="Baldrian P."/>
            <person name="Stursova M."/>
            <person name="Weitz H."/>
            <person name="Taylor A."/>
            <person name="Grigoriev I.V."/>
            <person name="Nagy L.G."/>
            <person name="Martin F."/>
            <person name="Kauserud H."/>
        </authorList>
    </citation>
    <scope>NUCLEOTIDE SEQUENCE</scope>
    <source>
        <strain evidence="2">9144</strain>
    </source>
</reference>
<protein>
    <submittedName>
        <fullName evidence="2">Uncharacterized protein</fullName>
    </submittedName>
</protein>
<dbReference type="EMBL" id="JARJCW010000033">
    <property type="protein sequence ID" value="KAJ7208634.1"/>
    <property type="molecule type" value="Genomic_DNA"/>
</dbReference>
<name>A0AAD6VJD8_9AGAR</name>
<keyword evidence="1" id="KW-0472">Membrane</keyword>
<keyword evidence="3" id="KW-1185">Reference proteome</keyword>
<proteinExistence type="predicted"/>
<comment type="caution">
    <text evidence="2">The sequence shown here is derived from an EMBL/GenBank/DDBJ whole genome shotgun (WGS) entry which is preliminary data.</text>
</comment>